<gene>
    <name evidence="8" type="ORF">BTA35_0207810</name>
</gene>
<evidence type="ECO:0000313" key="8">
    <source>
        <dbReference type="EMBL" id="OOV87888.1"/>
    </source>
</evidence>
<evidence type="ECO:0000259" key="7">
    <source>
        <dbReference type="Pfam" id="PF00892"/>
    </source>
</evidence>
<feature type="domain" description="EamA" evidence="7">
    <location>
        <begin position="9"/>
        <end position="142"/>
    </location>
</feature>
<name>A0A1T1HDF7_OCELI</name>
<feature type="transmembrane region" description="Helical" evidence="6">
    <location>
        <begin position="155"/>
        <end position="175"/>
    </location>
</feature>
<keyword evidence="3 6" id="KW-0812">Transmembrane</keyword>
<evidence type="ECO:0000256" key="2">
    <source>
        <dbReference type="ARBA" id="ARBA00022475"/>
    </source>
</evidence>
<dbReference type="SUPFAM" id="SSF103481">
    <property type="entry name" value="Multidrug resistance efflux transporter EmrE"/>
    <property type="match status" value="2"/>
</dbReference>
<proteinExistence type="predicted"/>
<feature type="transmembrane region" description="Helical" evidence="6">
    <location>
        <begin position="37"/>
        <end position="58"/>
    </location>
</feature>
<evidence type="ECO:0000256" key="1">
    <source>
        <dbReference type="ARBA" id="ARBA00004651"/>
    </source>
</evidence>
<dbReference type="STRING" id="966.BTA35_0207810"/>
<dbReference type="Proteomes" id="UP000190064">
    <property type="component" value="Unassembled WGS sequence"/>
</dbReference>
<feature type="transmembrane region" description="Helical" evidence="6">
    <location>
        <begin position="70"/>
        <end position="88"/>
    </location>
</feature>
<sequence>MIIRSSRLAFILVFLISLIWGTEFVLIDLAVAELPTHTFNAIRFALAALSLLPLLYFSKEKVRPDQLKKLLLTAPVLGAMLFIGFYAQTEGLRFTSVSNAGFITALSVPLVPVLGLLLFRQKVRLMVWLGVSLATLGLYLLTMGGSAYVYNKGDLLVLICAFGFAAHIVLTGHWVGNMPVITLSIIQLLAVALYSVIGAAMGDHPIFYYAGTPPITGWELFSKPIVIFSVVVASTLGTAYAVWAQSACQTLLPSHKIALVFALEPIFAHITAWVVLSEHLGVMGAVGAACIVAAMVISELGDKSHKPEIRALDQTAAPH</sequence>
<dbReference type="InterPro" id="IPR000620">
    <property type="entry name" value="EamA_dom"/>
</dbReference>
<comment type="caution">
    <text evidence="8">The sequence shown here is derived from an EMBL/GenBank/DDBJ whole genome shotgun (WGS) entry which is preliminary data.</text>
</comment>
<comment type="subcellular location">
    <subcellularLocation>
        <location evidence="1">Cell membrane</location>
        <topology evidence="1">Multi-pass membrane protein</topology>
    </subcellularLocation>
</comment>
<keyword evidence="5 6" id="KW-0472">Membrane</keyword>
<dbReference type="InterPro" id="IPR037185">
    <property type="entry name" value="EmrE-like"/>
</dbReference>
<feature type="transmembrane region" description="Helical" evidence="6">
    <location>
        <begin position="256"/>
        <end position="276"/>
    </location>
</feature>
<dbReference type="Pfam" id="PF00892">
    <property type="entry name" value="EamA"/>
    <property type="match status" value="2"/>
</dbReference>
<feature type="domain" description="EamA" evidence="7">
    <location>
        <begin position="152"/>
        <end position="297"/>
    </location>
</feature>
<dbReference type="RefSeq" id="WP_078319241.1">
    <property type="nucleotide sequence ID" value="NZ_FXTS01000002.1"/>
</dbReference>
<evidence type="ECO:0000256" key="5">
    <source>
        <dbReference type="ARBA" id="ARBA00023136"/>
    </source>
</evidence>
<feature type="transmembrane region" description="Helical" evidence="6">
    <location>
        <begin position="180"/>
        <end position="201"/>
    </location>
</feature>
<keyword evidence="2" id="KW-1003">Cell membrane</keyword>
<dbReference type="EMBL" id="MTSD02000002">
    <property type="protein sequence ID" value="OOV87888.1"/>
    <property type="molecule type" value="Genomic_DNA"/>
</dbReference>
<keyword evidence="9" id="KW-1185">Reference proteome</keyword>
<evidence type="ECO:0000313" key="9">
    <source>
        <dbReference type="Proteomes" id="UP000190064"/>
    </source>
</evidence>
<protein>
    <submittedName>
        <fullName evidence="8">EamA family transporter</fullName>
    </submittedName>
</protein>
<evidence type="ECO:0000256" key="4">
    <source>
        <dbReference type="ARBA" id="ARBA00022989"/>
    </source>
</evidence>
<evidence type="ECO:0000256" key="3">
    <source>
        <dbReference type="ARBA" id="ARBA00022692"/>
    </source>
</evidence>
<dbReference type="AlphaFoldDB" id="A0A1T1HDF7"/>
<dbReference type="PANTHER" id="PTHR42920:SF5">
    <property type="entry name" value="EAMA DOMAIN-CONTAINING PROTEIN"/>
    <property type="match status" value="1"/>
</dbReference>
<feature type="transmembrane region" description="Helical" evidence="6">
    <location>
        <begin position="282"/>
        <end position="300"/>
    </location>
</feature>
<feature type="transmembrane region" description="Helical" evidence="6">
    <location>
        <begin position="126"/>
        <end position="149"/>
    </location>
</feature>
<keyword evidence="4 6" id="KW-1133">Transmembrane helix</keyword>
<feature type="transmembrane region" description="Helical" evidence="6">
    <location>
        <begin position="100"/>
        <end position="119"/>
    </location>
</feature>
<dbReference type="PANTHER" id="PTHR42920">
    <property type="entry name" value="OS03G0707200 PROTEIN-RELATED"/>
    <property type="match status" value="1"/>
</dbReference>
<feature type="transmembrane region" description="Helical" evidence="6">
    <location>
        <begin position="221"/>
        <end position="244"/>
    </location>
</feature>
<accession>A0A1T1HDF7</accession>
<reference evidence="8" key="1">
    <citation type="submission" date="2017-02" db="EMBL/GenBank/DDBJ databases">
        <title>Draft Genome Sequence of the Salt Water Bacterium Oceanospirillum linum ATCC 11336.</title>
        <authorList>
            <person name="Trachtenberg A.M."/>
            <person name="Carney J.G."/>
            <person name="Linnane J.D."/>
            <person name="Rheaume B.A."/>
            <person name="Pitts N.L."/>
            <person name="Mykles D.L."/>
            <person name="Maclea K.S."/>
        </authorList>
    </citation>
    <scope>NUCLEOTIDE SEQUENCE [LARGE SCALE GENOMIC DNA]</scope>
    <source>
        <strain evidence="8">ATCC 11336</strain>
    </source>
</reference>
<dbReference type="GO" id="GO:0005886">
    <property type="term" value="C:plasma membrane"/>
    <property type="evidence" value="ECO:0007669"/>
    <property type="project" value="UniProtKB-SubCell"/>
</dbReference>
<organism evidence="8 9">
    <name type="scientific">Oceanospirillum linum</name>
    <dbReference type="NCBI Taxonomy" id="966"/>
    <lineage>
        <taxon>Bacteria</taxon>
        <taxon>Pseudomonadati</taxon>
        <taxon>Pseudomonadota</taxon>
        <taxon>Gammaproteobacteria</taxon>
        <taxon>Oceanospirillales</taxon>
        <taxon>Oceanospirillaceae</taxon>
        <taxon>Oceanospirillum</taxon>
    </lineage>
</organism>
<dbReference type="InterPro" id="IPR051258">
    <property type="entry name" value="Diverse_Substrate_Transporter"/>
</dbReference>
<evidence type="ECO:0000256" key="6">
    <source>
        <dbReference type="SAM" id="Phobius"/>
    </source>
</evidence>